<dbReference type="InterPro" id="IPR002466">
    <property type="entry name" value="A_deamin"/>
</dbReference>
<dbReference type="GO" id="GO:0008033">
    <property type="term" value="P:tRNA processing"/>
    <property type="evidence" value="ECO:0007669"/>
    <property type="project" value="UniProtKB-KW"/>
</dbReference>
<evidence type="ECO:0000256" key="1">
    <source>
        <dbReference type="ARBA" id="ARBA00022694"/>
    </source>
</evidence>
<dbReference type="EMBL" id="LGRX02014648">
    <property type="protein sequence ID" value="KAK3264298.1"/>
    <property type="molecule type" value="Genomic_DNA"/>
</dbReference>
<dbReference type="GO" id="GO:0043829">
    <property type="term" value="F:tRNA-specific adenosine-37 deaminase activity"/>
    <property type="evidence" value="ECO:0007669"/>
    <property type="project" value="UniProtKB-EC"/>
</dbReference>
<dbReference type="Pfam" id="PF02137">
    <property type="entry name" value="A_deamin"/>
    <property type="match status" value="1"/>
</dbReference>
<comment type="cofactor">
    <cofactor evidence="5">
        <name>1D-myo-inositol hexakisphosphate</name>
        <dbReference type="ChEBI" id="CHEBI:58130"/>
    </cofactor>
</comment>
<dbReference type="Proteomes" id="UP001190700">
    <property type="component" value="Unassembled WGS sequence"/>
</dbReference>
<comment type="function">
    <text evidence="6">Specifically deaminates adenosine-37 to inosine in tRNA-Ala.</text>
</comment>
<keyword evidence="1" id="KW-0819">tRNA processing</keyword>
<keyword evidence="14" id="KW-1185">Reference proteome</keyword>
<evidence type="ECO:0000313" key="14">
    <source>
        <dbReference type="Proteomes" id="UP001190700"/>
    </source>
</evidence>
<proteinExistence type="inferred from homology"/>
<dbReference type="EC" id="3.5.4.34" evidence="8"/>
<keyword evidence="3" id="KW-0378">Hydrolase</keyword>
<comment type="catalytic activity">
    <reaction evidence="11">
        <text>adenosine(37) in tRNA(Ala) + H2O + H(+) = inosine(37) in tRNA(Ala) + NH4(+)</text>
        <dbReference type="Rhea" id="RHEA:50968"/>
        <dbReference type="Rhea" id="RHEA-COMP:12855"/>
        <dbReference type="Rhea" id="RHEA-COMP:12856"/>
        <dbReference type="ChEBI" id="CHEBI:15377"/>
        <dbReference type="ChEBI" id="CHEBI:15378"/>
        <dbReference type="ChEBI" id="CHEBI:28938"/>
        <dbReference type="ChEBI" id="CHEBI:74411"/>
        <dbReference type="ChEBI" id="CHEBI:82852"/>
        <dbReference type="EC" id="3.5.4.34"/>
    </reaction>
</comment>
<dbReference type="AlphaFoldDB" id="A0AAE0FRB6"/>
<evidence type="ECO:0000256" key="3">
    <source>
        <dbReference type="ARBA" id="ARBA00022801"/>
    </source>
</evidence>
<evidence type="ECO:0000256" key="4">
    <source>
        <dbReference type="ARBA" id="ARBA00022833"/>
    </source>
</evidence>
<comment type="similarity">
    <text evidence="7">Belongs to the ADAT1 family.</text>
</comment>
<evidence type="ECO:0000256" key="7">
    <source>
        <dbReference type="ARBA" id="ARBA00038326"/>
    </source>
</evidence>
<organism evidence="13 14">
    <name type="scientific">Cymbomonas tetramitiformis</name>
    <dbReference type="NCBI Taxonomy" id="36881"/>
    <lineage>
        <taxon>Eukaryota</taxon>
        <taxon>Viridiplantae</taxon>
        <taxon>Chlorophyta</taxon>
        <taxon>Pyramimonadophyceae</taxon>
        <taxon>Pyramimonadales</taxon>
        <taxon>Pyramimonadaceae</taxon>
        <taxon>Cymbomonas</taxon>
    </lineage>
</organism>
<dbReference type="PROSITE" id="PS50141">
    <property type="entry name" value="A_DEAMIN_EDITASE"/>
    <property type="match status" value="1"/>
</dbReference>
<evidence type="ECO:0000256" key="11">
    <source>
        <dbReference type="ARBA" id="ARBA00047635"/>
    </source>
</evidence>
<comment type="caution">
    <text evidence="13">The sequence shown here is derived from an EMBL/GenBank/DDBJ whole genome shotgun (WGS) entry which is preliminary data.</text>
</comment>
<evidence type="ECO:0000256" key="5">
    <source>
        <dbReference type="ARBA" id="ARBA00037026"/>
    </source>
</evidence>
<keyword evidence="2" id="KW-0479">Metal-binding</keyword>
<evidence type="ECO:0000259" key="12">
    <source>
        <dbReference type="PROSITE" id="PS50141"/>
    </source>
</evidence>
<evidence type="ECO:0000256" key="2">
    <source>
        <dbReference type="ARBA" id="ARBA00022723"/>
    </source>
</evidence>
<gene>
    <name evidence="13" type="ORF">CYMTET_26954</name>
</gene>
<keyword evidence="4" id="KW-0862">Zinc</keyword>
<dbReference type="GO" id="GO:0046872">
    <property type="term" value="F:metal ion binding"/>
    <property type="evidence" value="ECO:0007669"/>
    <property type="project" value="UniProtKB-KW"/>
</dbReference>
<evidence type="ECO:0000256" key="10">
    <source>
        <dbReference type="ARBA" id="ARBA00041760"/>
    </source>
</evidence>
<sequence>MNLGQSGHIKLLLEINTSTIVATISVIDDRVETGSCKGGAASGPSTLDAAEGFDASKVDGDPAVSTAASAPVRHAEKARKATCLLADRIATLCIHECKERLREVGIEYQQTVFAAIVMGRTEKSSQDLAADVLAEIERLCIVGCGVGTKVFESPQQGKQSCLRDGHAEALAHRAFQHFLLKQLHIAEAGRRPAGNLADDFAGDPSITEPSIFTFDESLGLYTLLPGITFHLYTSSAPCGNATIKRWAKGKRCFDCNDPETQQGARLLEESTACPFFSDSRPPASPTYMPTFSHVMLSLFSPSLTSCAQGKFSQVRLRGNGEKAGGHGG</sequence>
<dbReference type="PANTHER" id="PTHR46516">
    <property type="entry name" value="TRNA-SPECIFIC ADENOSINE DEAMINASE 1"/>
    <property type="match status" value="1"/>
</dbReference>
<name>A0AAE0FRB6_9CHLO</name>
<protein>
    <recommendedName>
        <fullName evidence="9">tRNA-specific adenosine deaminase 1</fullName>
        <ecNumber evidence="8">3.5.4.34</ecNumber>
    </recommendedName>
    <alternativeName>
        <fullName evidence="10">tRNA-specific adenosine-37 deaminase</fullName>
    </alternativeName>
</protein>
<evidence type="ECO:0000313" key="13">
    <source>
        <dbReference type="EMBL" id="KAK3264298.1"/>
    </source>
</evidence>
<evidence type="ECO:0000256" key="8">
    <source>
        <dbReference type="ARBA" id="ARBA00038940"/>
    </source>
</evidence>
<dbReference type="PANTHER" id="PTHR46516:SF1">
    <property type="entry name" value="TRNA-SPECIFIC ADENOSINE DEAMINASE 1"/>
    <property type="match status" value="1"/>
</dbReference>
<accession>A0AAE0FRB6</accession>
<evidence type="ECO:0000256" key="9">
    <source>
        <dbReference type="ARBA" id="ARBA00040502"/>
    </source>
</evidence>
<reference evidence="13 14" key="1">
    <citation type="journal article" date="2015" name="Genome Biol. Evol.">
        <title>Comparative Genomics of a Bacterivorous Green Alga Reveals Evolutionary Causalities and Consequences of Phago-Mixotrophic Mode of Nutrition.</title>
        <authorList>
            <person name="Burns J.A."/>
            <person name="Paasch A."/>
            <person name="Narechania A."/>
            <person name="Kim E."/>
        </authorList>
    </citation>
    <scope>NUCLEOTIDE SEQUENCE [LARGE SCALE GENOMIC DNA]</scope>
    <source>
        <strain evidence="13 14">PLY_AMNH</strain>
    </source>
</reference>
<feature type="domain" description="A to I editase" evidence="12">
    <location>
        <begin position="143"/>
        <end position="260"/>
    </location>
</feature>
<dbReference type="GO" id="GO:0003723">
    <property type="term" value="F:RNA binding"/>
    <property type="evidence" value="ECO:0007669"/>
    <property type="project" value="InterPro"/>
</dbReference>
<evidence type="ECO:0000256" key="6">
    <source>
        <dbReference type="ARBA" id="ARBA00037784"/>
    </source>
</evidence>